<name>A0A7D9ECS0_PARCT</name>
<sequence>MALQEIIALFKERAQQTKGSNTTRSYLIRTDKRDVRICQELYSQQSCDYSEEIEDLAEIISPGYEIPIETEEALQLFVTITTELDCLRF</sequence>
<keyword evidence="2" id="KW-1185">Reference proteome</keyword>
<dbReference type="EMBL" id="CACRXK020005413">
    <property type="protein sequence ID" value="CAB4006115.1"/>
    <property type="molecule type" value="Genomic_DNA"/>
</dbReference>
<accession>A0A7D9ECS0</accession>
<gene>
    <name evidence="1" type="ORF">PACLA_8A037648</name>
</gene>
<organism evidence="1 2">
    <name type="scientific">Paramuricea clavata</name>
    <name type="common">Red gorgonian</name>
    <name type="synonym">Violescent sea-whip</name>
    <dbReference type="NCBI Taxonomy" id="317549"/>
    <lineage>
        <taxon>Eukaryota</taxon>
        <taxon>Metazoa</taxon>
        <taxon>Cnidaria</taxon>
        <taxon>Anthozoa</taxon>
        <taxon>Octocorallia</taxon>
        <taxon>Malacalcyonacea</taxon>
        <taxon>Plexauridae</taxon>
        <taxon>Paramuricea</taxon>
    </lineage>
</organism>
<proteinExistence type="predicted"/>
<reference evidence="1" key="1">
    <citation type="submission" date="2020-04" db="EMBL/GenBank/DDBJ databases">
        <authorList>
            <person name="Alioto T."/>
            <person name="Alioto T."/>
            <person name="Gomez Garrido J."/>
        </authorList>
    </citation>
    <scope>NUCLEOTIDE SEQUENCE</scope>
    <source>
        <strain evidence="1">A484AB</strain>
    </source>
</reference>
<protein>
    <submittedName>
        <fullName evidence="1">Uncharacterized protein</fullName>
    </submittedName>
</protein>
<dbReference type="AlphaFoldDB" id="A0A7D9ECS0"/>
<dbReference type="Proteomes" id="UP001152795">
    <property type="component" value="Unassembled WGS sequence"/>
</dbReference>
<evidence type="ECO:0000313" key="2">
    <source>
        <dbReference type="Proteomes" id="UP001152795"/>
    </source>
</evidence>
<comment type="caution">
    <text evidence="1">The sequence shown here is derived from an EMBL/GenBank/DDBJ whole genome shotgun (WGS) entry which is preliminary data.</text>
</comment>
<evidence type="ECO:0000313" key="1">
    <source>
        <dbReference type="EMBL" id="CAB4006115.1"/>
    </source>
</evidence>